<reference evidence="1" key="1">
    <citation type="journal article" date="2014" name="Int. J. Syst. Evol. Microbiol.">
        <title>Complete genome sequence of Corynebacterium casei LMG S-19264T (=DSM 44701T), isolated from a smear-ripened cheese.</title>
        <authorList>
            <consortium name="US DOE Joint Genome Institute (JGI-PGF)"/>
            <person name="Walter F."/>
            <person name="Albersmeier A."/>
            <person name="Kalinowski J."/>
            <person name="Ruckert C."/>
        </authorList>
    </citation>
    <scope>NUCLEOTIDE SEQUENCE</scope>
    <source>
        <strain evidence="1">CGMCC 4.5737</strain>
    </source>
</reference>
<organism evidence="1 2">
    <name type="scientific">Longimycelium tulufanense</name>
    <dbReference type="NCBI Taxonomy" id="907463"/>
    <lineage>
        <taxon>Bacteria</taxon>
        <taxon>Bacillati</taxon>
        <taxon>Actinomycetota</taxon>
        <taxon>Actinomycetes</taxon>
        <taxon>Pseudonocardiales</taxon>
        <taxon>Pseudonocardiaceae</taxon>
        <taxon>Longimycelium</taxon>
    </lineage>
</organism>
<gene>
    <name evidence="1" type="ORF">GCM10012275_22580</name>
</gene>
<evidence type="ECO:0000313" key="1">
    <source>
        <dbReference type="EMBL" id="GGM51129.1"/>
    </source>
</evidence>
<dbReference type="SUPFAM" id="SSF54427">
    <property type="entry name" value="NTF2-like"/>
    <property type="match status" value="1"/>
</dbReference>
<dbReference type="AlphaFoldDB" id="A0A8J3FUK5"/>
<comment type="caution">
    <text evidence="1">The sequence shown here is derived from an EMBL/GenBank/DDBJ whole genome shotgun (WGS) entry which is preliminary data.</text>
</comment>
<dbReference type="Gene3D" id="3.10.450.50">
    <property type="match status" value="1"/>
</dbReference>
<dbReference type="RefSeq" id="WP_189056686.1">
    <property type="nucleotide sequence ID" value="NZ_BMMK01000008.1"/>
</dbReference>
<keyword evidence="2" id="KW-1185">Reference proteome</keyword>
<accession>A0A8J3FUK5</accession>
<protein>
    <recommendedName>
        <fullName evidence="3">SnoaL-like domain-containing protein</fullName>
    </recommendedName>
</protein>
<evidence type="ECO:0000313" key="2">
    <source>
        <dbReference type="Proteomes" id="UP000637578"/>
    </source>
</evidence>
<sequence>MWELFAPDASLHSLARSQPFAGRDAIGKCLGLANTYVEDVRVVGELSGWLEQNDDDSVETHGLLLRVTMEDAPVDLVDVITLDRHGLVTSATVFASTRSFRAFENAFAAAS</sequence>
<dbReference type="Proteomes" id="UP000637578">
    <property type="component" value="Unassembled WGS sequence"/>
</dbReference>
<reference evidence="1" key="2">
    <citation type="submission" date="2020-09" db="EMBL/GenBank/DDBJ databases">
        <authorList>
            <person name="Sun Q."/>
            <person name="Zhou Y."/>
        </authorList>
    </citation>
    <scope>NUCLEOTIDE SEQUENCE</scope>
    <source>
        <strain evidence="1">CGMCC 4.5737</strain>
    </source>
</reference>
<name>A0A8J3FUK5_9PSEU</name>
<dbReference type="InterPro" id="IPR032710">
    <property type="entry name" value="NTF2-like_dom_sf"/>
</dbReference>
<proteinExistence type="predicted"/>
<dbReference type="EMBL" id="BMMK01000008">
    <property type="protein sequence ID" value="GGM51129.1"/>
    <property type="molecule type" value="Genomic_DNA"/>
</dbReference>
<evidence type="ECO:0008006" key="3">
    <source>
        <dbReference type="Google" id="ProtNLM"/>
    </source>
</evidence>